<sequence>MRMGEARKRSGTGASQGVRPTDGRAWRRRAVFVMPLLATACAVGPDYRAPALAVPPAWHGPLQGGLHTTVPPAAELARWWERLDDPLLSRLIDEAVANNLDVKLAQARLREARARYGLAVAERYPALNARAAVNRNRSSDEMSQGNGRAVETWSAQLDANWELDLFGGLRRAQEAAAATLDAEQEALRDTRVSLLAEVALGYVEARGFQARLALARGSLATQDETWQITRWRHQAGLTTQLDEDQARFNLEQTRAQLPALQQGLAQSKQRLAVLLGRAPGELSELDQPAAIPHLPATVAVGIPADTLRQRPDLRRAERQLAAATAQVGVASAAAYPDVSLSGTLGLQALSGGRLLRSSAGLYALGASVGQVVFDAGRVRHNIEVQNALQQQAQLNYQSAVLTALRDVEGALVAYAEEQNRGVALREAVTAAQGAADLASSQYQAGLVDFQAVLDTQRSLLSLQDQLSQSEAAAVSNLVRLYKALGGGWDAAAAKGG</sequence>
<dbReference type="Pfam" id="PF02321">
    <property type="entry name" value="OEP"/>
    <property type="match status" value="2"/>
</dbReference>
<dbReference type="Gene3D" id="1.20.1600.10">
    <property type="entry name" value="Outer membrane efflux proteins (OEP)"/>
    <property type="match status" value="1"/>
</dbReference>
<comment type="caution">
    <text evidence="4">The sequence shown here is derived from an EMBL/GenBank/DDBJ whole genome shotgun (WGS) entry which is preliminary data.</text>
</comment>
<name>B9Z6R8_9NEIS</name>
<proteinExistence type="inferred from homology"/>
<keyword evidence="2" id="KW-0812">Transmembrane</keyword>
<evidence type="ECO:0000256" key="1">
    <source>
        <dbReference type="ARBA" id="ARBA00007613"/>
    </source>
</evidence>
<keyword evidence="5" id="KW-1185">Reference proteome</keyword>
<dbReference type="AlphaFoldDB" id="B9Z6R8"/>
<evidence type="ECO:0000256" key="3">
    <source>
        <dbReference type="SAM" id="MobiDB-lite"/>
    </source>
</evidence>
<feature type="region of interest" description="Disordered" evidence="3">
    <location>
        <begin position="1"/>
        <end position="21"/>
    </location>
</feature>
<evidence type="ECO:0000313" key="5">
    <source>
        <dbReference type="Proteomes" id="UP000003165"/>
    </source>
</evidence>
<dbReference type="Proteomes" id="UP000003165">
    <property type="component" value="Unassembled WGS sequence"/>
</dbReference>
<protein>
    <submittedName>
        <fullName evidence="4">RND efflux system, outer membrane lipoprotein, NodT family</fullName>
    </submittedName>
</protein>
<dbReference type="GO" id="GO:0015562">
    <property type="term" value="F:efflux transmembrane transporter activity"/>
    <property type="evidence" value="ECO:0007669"/>
    <property type="project" value="InterPro"/>
</dbReference>
<evidence type="ECO:0000313" key="4">
    <source>
        <dbReference type="EMBL" id="EEG07643.1"/>
    </source>
</evidence>
<dbReference type="NCBIfam" id="TIGR01845">
    <property type="entry name" value="outer_NodT"/>
    <property type="match status" value="1"/>
</dbReference>
<dbReference type="InterPro" id="IPR010131">
    <property type="entry name" value="MdtP/NodT-like"/>
</dbReference>
<dbReference type="GO" id="GO:0005886">
    <property type="term" value="C:plasma membrane"/>
    <property type="evidence" value="ECO:0007669"/>
    <property type="project" value="UniProtKB-SubCell"/>
</dbReference>
<dbReference type="InterPro" id="IPR003423">
    <property type="entry name" value="OMP_efflux"/>
</dbReference>
<dbReference type="eggNOG" id="COG1538">
    <property type="taxonomic scope" value="Bacteria"/>
</dbReference>
<keyword evidence="2" id="KW-0564">Palmitate</keyword>
<organism evidence="4 5">
    <name type="scientific">Pseudogulbenkiania ferrooxidans 2002</name>
    <dbReference type="NCBI Taxonomy" id="279714"/>
    <lineage>
        <taxon>Bacteria</taxon>
        <taxon>Pseudomonadati</taxon>
        <taxon>Pseudomonadota</taxon>
        <taxon>Betaproteobacteria</taxon>
        <taxon>Neisseriales</taxon>
        <taxon>Chromobacteriaceae</taxon>
        <taxon>Pseudogulbenkiania</taxon>
    </lineage>
</organism>
<keyword evidence="2" id="KW-1134">Transmembrane beta strand</keyword>
<reference evidence="4 5" key="1">
    <citation type="submission" date="2009-02" db="EMBL/GenBank/DDBJ databases">
        <title>Sequencing of the draft genome and assembly of Lutiella nitroferrum 2002.</title>
        <authorList>
            <consortium name="US DOE Joint Genome Institute (JGI-PGF)"/>
            <person name="Lucas S."/>
            <person name="Copeland A."/>
            <person name="Lapidus A."/>
            <person name="Glavina del Rio T."/>
            <person name="Tice H."/>
            <person name="Bruce D."/>
            <person name="Goodwin L."/>
            <person name="Pitluck S."/>
            <person name="Larimer F."/>
            <person name="Land M.L."/>
            <person name="Hauser L."/>
            <person name="Coates J.D."/>
        </authorList>
    </citation>
    <scope>NUCLEOTIDE SEQUENCE [LARGE SCALE GENOMIC DNA]</scope>
    <source>
        <strain evidence="4 5">2002</strain>
    </source>
</reference>
<keyword evidence="2 4" id="KW-0449">Lipoprotein</keyword>
<evidence type="ECO:0000256" key="2">
    <source>
        <dbReference type="RuleBase" id="RU362097"/>
    </source>
</evidence>
<dbReference type="PANTHER" id="PTHR30203">
    <property type="entry name" value="OUTER MEMBRANE CATION EFFLUX PROTEIN"/>
    <property type="match status" value="1"/>
</dbReference>
<dbReference type="Gene3D" id="2.20.200.10">
    <property type="entry name" value="Outer membrane efflux proteins (OEP)"/>
    <property type="match status" value="1"/>
</dbReference>
<gene>
    <name evidence="4" type="ORF">FuraDRAFT_2965</name>
</gene>
<dbReference type="SUPFAM" id="SSF56954">
    <property type="entry name" value="Outer membrane efflux proteins (OEP)"/>
    <property type="match status" value="1"/>
</dbReference>
<accession>B9Z6R8</accession>
<comment type="subcellular location">
    <subcellularLocation>
        <location evidence="2">Cell membrane</location>
        <topology evidence="2">Lipid-anchor</topology>
    </subcellularLocation>
</comment>
<comment type="similarity">
    <text evidence="1 2">Belongs to the outer membrane factor (OMF) (TC 1.B.17) family.</text>
</comment>
<keyword evidence="2" id="KW-0472">Membrane</keyword>
<dbReference type="EMBL" id="ACIS01000008">
    <property type="protein sequence ID" value="EEG07643.1"/>
    <property type="molecule type" value="Genomic_DNA"/>
</dbReference>